<dbReference type="KEGG" id="dbr:Deba_3301"/>
<dbReference type="EMBL" id="CP002085">
    <property type="protein sequence ID" value="ADK86654.1"/>
    <property type="molecule type" value="Genomic_DNA"/>
</dbReference>
<dbReference type="PANTHER" id="PTHR45228">
    <property type="entry name" value="CYCLIC DI-GMP PHOSPHODIESTERASE TM_0186-RELATED"/>
    <property type="match status" value="1"/>
</dbReference>
<dbReference type="SMART" id="SM00065">
    <property type="entry name" value="GAF"/>
    <property type="match status" value="1"/>
</dbReference>
<dbReference type="SUPFAM" id="SSF109604">
    <property type="entry name" value="HD-domain/PDEase-like"/>
    <property type="match status" value="1"/>
</dbReference>
<dbReference type="STRING" id="644282.Deba_3301"/>
<sequence>MDAWPDDQTTLGRLLAMIAGTVAANDVEHLLDDILTQARRLVGADAGSIFLAEDEGLRFVHVQNDSLDGHGKSVYIDKLLPLGGASLAGYCAATGQTLVIDEAANIPATAPYRFNDAYDRQSGYQTRSLLVLPMTTSQGRLVGVLELINAKAPDGRVGPFGPREATLAGFCAASGAIVLERALITRQLILRTMRMAELRDPKETSAHVNRVGGVAALVFERLAESRGLAGDQLRRQTDLIRVAAMLHDVGKVAVSDVILQKPGPLTDDEFNQMKDHALAGARLFDEATCDLDRMARVIALRHHESWDGGGYPGRYVLRPGGLATPGPGLRGEEIPLSARVVALADVYDALISTRVYKPAWPENDVLAFLRQQAGAKFDPAVVAAFFQVYEAVRAVHHKFHESD</sequence>
<dbReference type="InterPro" id="IPR003607">
    <property type="entry name" value="HD/PDEase_dom"/>
</dbReference>
<dbReference type="SUPFAM" id="SSF55781">
    <property type="entry name" value="GAF domain-like"/>
    <property type="match status" value="1"/>
</dbReference>
<dbReference type="Gene3D" id="3.30.450.40">
    <property type="match status" value="1"/>
</dbReference>
<protein>
    <submittedName>
        <fullName evidence="2">Metal dependent phosphohydrolase</fullName>
    </submittedName>
</protein>
<dbReference type="OrthoDB" id="9764337at2"/>
<organism evidence="2 3">
    <name type="scientific">Desulfarculus baarsii (strain ATCC 33931 / DSM 2075 / LMG 7858 / VKM B-1802 / 2st14)</name>
    <dbReference type="NCBI Taxonomy" id="644282"/>
    <lineage>
        <taxon>Bacteria</taxon>
        <taxon>Pseudomonadati</taxon>
        <taxon>Thermodesulfobacteriota</taxon>
        <taxon>Desulfarculia</taxon>
        <taxon>Desulfarculales</taxon>
        <taxon>Desulfarculaceae</taxon>
        <taxon>Desulfarculus</taxon>
    </lineage>
</organism>
<dbReference type="eggNOG" id="COG3437">
    <property type="taxonomic scope" value="Bacteria"/>
</dbReference>
<dbReference type="InterPro" id="IPR006674">
    <property type="entry name" value="HD_domain"/>
</dbReference>
<dbReference type="InterPro" id="IPR037522">
    <property type="entry name" value="HD_GYP_dom"/>
</dbReference>
<reference evidence="2 3" key="1">
    <citation type="journal article" date="2010" name="Stand. Genomic Sci.">
        <title>Complete genome sequence of Desulfarculus baarsii type strain (2st14).</title>
        <authorList>
            <person name="Sun H."/>
            <person name="Spring S."/>
            <person name="Lapidus A."/>
            <person name="Davenport K."/>
            <person name="Del Rio T.G."/>
            <person name="Tice H."/>
            <person name="Nolan M."/>
            <person name="Copeland A."/>
            <person name="Cheng J.F."/>
            <person name="Lucas S."/>
            <person name="Tapia R."/>
            <person name="Goodwin L."/>
            <person name="Pitluck S."/>
            <person name="Ivanova N."/>
            <person name="Pagani I."/>
            <person name="Mavromatis K."/>
            <person name="Ovchinnikova G."/>
            <person name="Pati A."/>
            <person name="Chen A."/>
            <person name="Palaniappan K."/>
            <person name="Hauser L."/>
            <person name="Chang Y.J."/>
            <person name="Jeffries C.D."/>
            <person name="Detter J.C."/>
            <person name="Han C."/>
            <person name="Rohde M."/>
            <person name="Brambilla E."/>
            <person name="Goker M."/>
            <person name="Woyke T."/>
            <person name="Bristow J."/>
            <person name="Eisen J.A."/>
            <person name="Markowitz V."/>
            <person name="Hugenholtz P."/>
            <person name="Kyrpides N.C."/>
            <person name="Klenk H.P."/>
            <person name="Land M."/>
        </authorList>
    </citation>
    <scope>NUCLEOTIDE SEQUENCE [LARGE SCALE GENOMIC DNA]</scope>
    <source>
        <strain evidence="3">ATCC 33931 / DSM 2075 / LMG 7858 / VKM B-1802 / 2st14</strain>
    </source>
</reference>
<dbReference type="InterPro" id="IPR029016">
    <property type="entry name" value="GAF-like_dom_sf"/>
</dbReference>
<dbReference type="InterPro" id="IPR003018">
    <property type="entry name" value="GAF"/>
</dbReference>
<dbReference type="CDD" id="cd00077">
    <property type="entry name" value="HDc"/>
    <property type="match status" value="1"/>
</dbReference>
<dbReference type="RefSeq" id="WP_013260090.1">
    <property type="nucleotide sequence ID" value="NC_014365.1"/>
</dbReference>
<dbReference type="InterPro" id="IPR052020">
    <property type="entry name" value="Cyclic_di-GMP/3'3'-cGAMP_PDE"/>
</dbReference>
<evidence type="ECO:0000313" key="2">
    <source>
        <dbReference type="EMBL" id="ADK86654.1"/>
    </source>
</evidence>
<evidence type="ECO:0000313" key="3">
    <source>
        <dbReference type="Proteomes" id="UP000009047"/>
    </source>
</evidence>
<dbReference type="AlphaFoldDB" id="E1QM69"/>
<name>E1QM69_DESB2</name>
<dbReference type="SMART" id="SM00471">
    <property type="entry name" value="HDc"/>
    <property type="match status" value="1"/>
</dbReference>
<dbReference type="eggNOG" id="COG2203">
    <property type="taxonomic scope" value="Bacteria"/>
</dbReference>
<gene>
    <name evidence="2" type="ordered locus">Deba_3301</name>
</gene>
<dbReference type="Proteomes" id="UP000009047">
    <property type="component" value="Chromosome"/>
</dbReference>
<dbReference type="Pfam" id="PF01590">
    <property type="entry name" value="GAF"/>
    <property type="match status" value="1"/>
</dbReference>
<dbReference type="Pfam" id="PF01966">
    <property type="entry name" value="HD"/>
    <property type="match status" value="1"/>
</dbReference>
<feature type="domain" description="HD-GYP" evidence="1">
    <location>
        <begin position="182"/>
        <end position="401"/>
    </location>
</feature>
<accession>E1QM69</accession>
<proteinExistence type="predicted"/>
<evidence type="ECO:0000259" key="1">
    <source>
        <dbReference type="PROSITE" id="PS51832"/>
    </source>
</evidence>
<dbReference type="PROSITE" id="PS51832">
    <property type="entry name" value="HD_GYP"/>
    <property type="match status" value="1"/>
</dbReference>
<dbReference type="HOGENOM" id="CLU_000445_92_13_7"/>
<keyword evidence="3" id="KW-1185">Reference proteome</keyword>
<dbReference type="Gene3D" id="1.10.3210.10">
    <property type="entry name" value="Hypothetical protein af1432"/>
    <property type="match status" value="1"/>
</dbReference>